<name>A0A9X1VFV8_9BACT</name>
<dbReference type="Gene3D" id="2.30.130.30">
    <property type="entry name" value="Hypothetical protein"/>
    <property type="match status" value="1"/>
</dbReference>
<dbReference type="SUPFAM" id="SSF88697">
    <property type="entry name" value="PUA domain-like"/>
    <property type="match status" value="1"/>
</dbReference>
<gene>
    <name evidence="2" type="ORF">MON38_10395</name>
</gene>
<sequence>MTTSLTPTSEAFAPQFHASDPTHLHTHELPLWPDCFAAVRAGHKPFDVRRNDEDFQVGDVLLLREFNPDADNYTGRTITRWVSYVLQGGNFGVEADWCVLGFSSQPPIPAGMTDIRLW</sequence>
<feature type="domain" description="DUF3850" evidence="1">
    <location>
        <begin position="26"/>
        <end position="102"/>
    </location>
</feature>
<protein>
    <submittedName>
        <fullName evidence="2">DUF3850 domain-containing protein</fullName>
    </submittedName>
</protein>
<accession>A0A9X1VFV8</accession>
<dbReference type="AlphaFoldDB" id="A0A9X1VFV8"/>
<evidence type="ECO:0000259" key="1">
    <source>
        <dbReference type="Pfam" id="PF12961"/>
    </source>
</evidence>
<dbReference type="RefSeq" id="WP_241936103.1">
    <property type="nucleotide sequence ID" value="NZ_JALBGC010000003.1"/>
</dbReference>
<organism evidence="2 3">
    <name type="scientific">Hymenobacter cyanobacteriorum</name>
    <dbReference type="NCBI Taxonomy" id="2926463"/>
    <lineage>
        <taxon>Bacteria</taxon>
        <taxon>Pseudomonadati</taxon>
        <taxon>Bacteroidota</taxon>
        <taxon>Cytophagia</taxon>
        <taxon>Cytophagales</taxon>
        <taxon>Hymenobacteraceae</taxon>
        <taxon>Hymenobacter</taxon>
    </lineage>
</organism>
<dbReference type="Pfam" id="PF12961">
    <property type="entry name" value="DUF3850"/>
    <property type="match status" value="1"/>
</dbReference>
<dbReference type="EMBL" id="JALBGC010000003">
    <property type="protein sequence ID" value="MCI1187830.1"/>
    <property type="molecule type" value="Genomic_DNA"/>
</dbReference>
<dbReference type="InterPro" id="IPR015947">
    <property type="entry name" value="PUA-like_sf"/>
</dbReference>
<keyword evidence="3" id="KW-1185">Reference proteome</keyword>
<evidence type="ECO:0000313" key="3">
    <source>
        <dbReference type="Proteomes" id="UP001139193"/>
    </source>
</evidence>
<comment type="caution">
    <text evidence="2">The sequence shown here is derived from an EMBL/GenBank/DDBJ whole genome shotgun (WGS) entry which is preliminary data.</text>
</comment>
<evidence type="ECO:0000313" key="2">
    <source>
        <dbReference type="EMBL" id="MCI1187830.1"/>
    </source>
</evidence>
<dbReference type="Proteomes" id="UP001139193">
    <property type="component" value="Unassembled WGS sequence"/>
</dbReference>
<proteinExistence type="predicted"/>
<reference evidence="2" key="1">
    <citation type="submission" date="2022-03" db="EMBL/GenBank/DDBJ databases">
        <title>Bacterial whole genome sequence for Hymenobacter sp. DH14.</title>
        <authorList>
            <person name="Le V."/>
        </authorList>
    </citation>
    <scope>NUCLEOTIDE SEQUENCE</scope>
    <source>
        <strain evidence="2">DH14</strain>
    </source>
</reference>
<dbReference type="InterPro" id="IPR039440">
    <property type="entry name" value="DUF3850"/>
</dbReference>